<evidence type="ECO:0000313" key="2">
    <source>
        <dbReference type="Proteomes" id="UP001149954"/>
    </source>
</evidence>
<organism evidence="1 2">
    <name type="scientific">Penicillium fimorum</name>
    <dbReference type="NCBI Taxonomy" id="1882269"/>
    <lineage>
        <taxon>Eukaryota</taxon>
        <taxon>Fungi</taxon>
        <taxon>Dikarya</taxon>
        <taxon>Ascomycota</taxon>
        <taxon>Pezizomycotina</taxon>
        <taxon>Eurotiomycetes</taxon>
        <taxon>Eurotiomycetidae</taxon>
        <taxon>Eurotiales</taxon>
        <taxon>Aspergillaceae</taxon>
        <taxon>Penicillium</taxon>
    </lineage>
</organism>
<dbReference type="AlphaFoldDB" id="A0A9W9Y3P6"/>
<comment type="caution">
    <text evidence="1">The sequence shown here is derived from an EMBL/GenBank/DDBJ whole genome shotgun (WGS) entry which is preliminary data.</text>
</comment>
<proteinExistence type="predicted"/>
<gene>
    <name evidence="1" type="ORF">N7463_004725</name>
</gene>
<accession>A0A9W9Y3P6</accession>
<dbReference type="EMBL" id="JAPWDS010000002">
    <property type="protein sequence ID" value="KAJ5515173.1"/>
    <property type="molecule type" value="Genomic_DNA"/>
</dbReference>
<reference evidence="1" key="1">
    <citation type="submission" date="2022-12" db="EMBL/GenBank/DDBJ databases">
        <authorList>
            <person name="Petersen C."/>
        </authorList>
    </citation>
    <scope>NUCLEOTIDE SEQUENCE</scope>
    <source>
        <strain evidence="1">IBT 29495</strain>
    </source>
</reference>
<dbReference type="OrthoDB" id="3787216at2759"/>
<name>A0A9W9Y3P6_9EURO</name>
<keyword evidence="2" id="KW-1185">Reference proteome</keyword>
<reference evidence="1" key="2">
    <citation type="journal article" date="2023" name="IMA Fungus">
        <title>Comparative genomic study of the Penicillium genus elucidates a diverse pangenome and 15 lateral gene transfer events.</title>
        <authorList>
            <person name="Petersen C."/>
            <person name="Sorensen T."/>
            <person name="Nielsen M.R."/>
            <person name="Sondergaard T.E."/>
            <person name="Sorensen J.L."/>
            <person name="Fitzpatrick D.A."/>
            <person name="Frisvad J.C."/>
            <person name="Nielsen K.L."/>
        </authorList>
    </citation>
    <scope>NUCLEOTIDE SEQUENCE</scope>
    <source>
        <strain evidence="1">IBT 29495</strain>
    </source>
</reference>
<dbReference type="Proteomes" id="UP001149954">
    <property type="component" value="Unassembled WGS sequence"/>
</dbReference>
<evidence type="ECO:0000313" key="1">
    <source>
        <dbReference type="EMBL" id="KAJ5515173.1"/>
    </source>
</evidence>
<protein>
    <submittedName>
        <fullName evidence="1">Uncharacterized protein</fullName>
    </submittedName>
</protein>
<sequence>MTTTVFRTPTEGSSKIHTAGYLITRSFKNGEMTRTTVLWIRGDPGKGETMQCCYLRINNATAVLHGLIYSLVEKQLPLSHMYRDSMIQREKRCSSVRDSTEGWYSLADAAGADDDGVPGSSSSSSSRTYASPLLFCTLPVSSIELIRSLLLLTIEDDVDARLGALRLGGLKCVTAGA</sequence>